<dbReference type="InterPro" id="IPR022642">
    <property type="entry name" value="CheR_C"/>
</dbReference>
<comment type="function">
    <text evidence="5">Methylation of the membrane-bound methyl-accepting chemotaxis proteins (MCP) to form gamma-glutamyl methyl ester residues in MCP.</text>
</comment>
<evidence type="ECO:0000256" key="5">
    <source>
        <dbReference type="PIRNR" id="PIRNR000410"/>
    </source>
</evidence>
<dbReference type="Gene3D" id="3.40.50.150">
    <property type="entry name" value="Vaccinia Virus protein VP39"/>
    <property type="match status" value="1"/>
</dbReference>
<dbReference type="InterPro" id="IPR000780">
    <property type="entry name" value="CheR_MeTrfase"/>
</dbReference>
<dbReference type="EMBL" id="CP000282">
    <property type="protein sequence ID" value="ABD82361.1"/>
    <property type="molecule type" value="Genomic_DNA"/>
</dbReference>
<feature type="binding site" evidence="6">
    <location>
        <position position="158"/>
    </location>
    <ligand>
        <name>S-adenosyl-L-methionine</name>
        <dbReference type="ChEBI" id="CHEBI:59789"/>
    </ligand>
</feature>
<dbReference type="STRING" id="203122.Sde_3104"/>
<dbReference type="Pfam" id="PF03705">
    <property type="entry name" value="CheR_N"/>
    <property type="match status" value="1"/>
</dbReference>
<dbReference type="InterPro" id="IPR026024">
    <property type="entry name" value="Chemotaxis_MeTrfase_CheR"/>
</dbReference>
<dbReference type="CDD" id="cd02440">
    <property type="entry name" value="AdoMet_MTases"/>
    <property type="match status" value="1"/>
</dbReference>
<evidence type="ECO:0000256" key="2">
    <source>
        <dbReference type="ARBA" id="ARBA00022603"/>
    </source>
</evidence>
<dbReference type="SMART" id="SM00138">
    <property type="entry name" value="MeTrc"/>
    <property type="match status" value="1"/>
</dbReference>
<dbReference type="EC" id="2.1.1.80" evidence="5"/>
<dbReference type="HOGENOM" id="CLU_025854_0_0_6"/>
<dbReference type="SUPFAM" id="SSF53335">
    <property type="entry name" value="S-adenosyl-L-methionine-dependent methyltransferases"/>
    <property type="match status" value="1"/>
</dbReference>
<feature type="binding site" evidence="6">
    <location>
        <position position="89"/>
    </location>
    <ligand>
        <name>S-adenosyl-L-methionine</name>
        <dbReference type="ChEBI" id="CHEBI:59789"/>
    </ligand>
</feature>
<dbReference type="AlphaFoldDB" id="Q21G18"/>
<feature type="binding site" evidence="6">
    <location>
        <position position="91"/>
    </location>
    <ligand>
        <name>S-adenosyl-L-methionine</name>
        <dbReference type="ChEBI" id="CHEBI:59789"/>
    </ligand>
</feature>
<keyword evidence="4 5" id="KW-0949">S-adenosyl-L-methionine</keyword>
<evidence type="ECO:0000256" key="1">
    <source>
        <dbReference type="ARBA" id="ARBA00001541"/>
    </source>
</evidence>
<evidence type="ECO:0000313" key="9">
    <source>
        <dbReference type="Proteomes" id="UP000001947"/>
    </source>
</evidence>
<dbReference type="PRINTS" id="PR00996">
    <property type="entry name" value="CHERMTFRASE"/>
</dbReference>
<feature type="binding site" evidence="6">
    <location>
        <position position="133"/>
    </location>
    <ligand>
        <name>S-adenosyl-L-methionine</name>
        <dbReference type="ChEBI" id="CHEBI:59789"/>
    </ligand>
</feature>
<dbReference type="KEGG" id="sde:Sde_3104"/>
<organism evidence="8 9">
    <name type="scientific">Saccharophagus degradans (strain 2-40 / ATCC 43961 / DSM 17024)</name>
    <dbReference type="NCBI Taxonomy" id="203122"/>
    <lineage>
        <taxon>Bacteria</taxon>
        <taxon>Pseudomonadati</taxon>
        <taxon>Pseudomonadota</taxon>
        <taxon>Gammaproteobacteria</taxon>
        <taxon>Cellvibrionales</taxon>
        <taxon>Cellvibrionaceae</taxon>
        <taxon>Saccharophagus</taxon>
    </lineage>
</organism>
<dbReference type="PANTHER" id="PTHR24422">
    <property type="entry name" value="CHEMOTAXIS PROTEIN METHYLTRANSFERASE"/>
    <property type="match status" value="1"/>
</dbReference>
<evidence type="ECO:0000256" key="6">
    <source>
        <dbReference type="PIRSR" id="PIRSR000410-1"/>
    </source>
</evidence>
<keyword evidence="9" id="KW-1185">Reference proteome</keyword>
<gene>
    <name evidence="8" type="ordered locus">Sde_3104</name>
</gene>
<dbReference type="InterPro" id="IPR036804">
    <property type="entry name" value="CheR_N_sf"/>
</dbReference>
<dbReference type="SUPFAM" id="SSF47757">
    <property type="entry name" value="Chemotaxis receptor methyltransferase CheR, N-terminal domain"/>
    <property type="match status" value="1"/>
</dbReference>
<dbReference type="PROSITE" id="PS50123">
    <property type="entry name" value="CHER"/>
    <property type="match status" value="1"/>
</dbReference>
<feature type="binding site" evidence="6">
    <location>
        <begin position="230"/>
        <end position="231"/>
    </location>
    <ligand>
        <name>S-adenosyl-L-methionine</name>
        <dbReference type="ChEBI" id="CHEBI:59789"/>
    </ligand>
</feature>
<keyword evidence="2 5" id="KW-0489">Methyltransferase</keyword>
<dbReference type="GO" id="GO:0008983">
    <property type="term" value="F:protein-glutamate O-methyltransferase activity"/>
    <property type="evidence" value="ECO:0007669"/>
    <property type="project" value="UniProtKB-EC"/>
</dbReference>
<dbReference type="Proteomes" id="UP000001947">
    <property type="component" value="Chromosome"/>
</dbReference>
<dbReference type="InterPro" id="IPR029063">
    <property type="entry name" value="SAM-dependent_MTases_sf"/>
</dbReference>
<keyword evidence="3 5" id="KW-0808">Transferase</keyword>
<protein>
    <recommendedName>
        <fullName evidence="5">Chemotaxis protein methyltransferase</fullName>
        <ecNumber evidence="5">2.1.1.80</ecNumber>
    </recommendedName>
</protein>
<sequence>MVNPSRTAVVGDHEAREFPMSIANFEIIKRIAMEWTGISLSDHKRNMIYGRLSRRLRALGLSDFNQYCNLLEASPAAEKTEFINSITTNLTAFFREIHHFEYLARTVIPNLMRANAASRKIRIWSAGCSTGEEPYSIAMVFKSFSALKGWDVKILATDLDSNVVAKGAGAVYPIDRAEGVPDKYRQFFKRDKTSNNVQIKDSVRELIRFRQLNLLHEWPMRGSFDIIFCRNVVIYFDLPTQKKLFNRYADMLVDNGHLFIGHSENLYKVTDRFNSMGRTIYQKAY</sequence>
<dbReference type="GeneID" id="98614737"/>
<feature type="binding site" evidence="6">
    <location>
        <position position="95"/>
    </location>
    <ligand>
        <name>S-adenosyl-L-methionine</name>
        <dbReference type="ChEBI" id="CHEBI:59789"/>
    </ligand>
</feature>
<dbReference type="OrthoDB" id="9816309at2"/>
<dbReference type="Pfam" id="PF01739">
    <property type="entry name" value="CheR"/>
    <property type="match status" value="1"/>
</dbReference>
<dbReference type="InterPro" id="IPR022641">
    <property type="entry name" value="CheR_N"/>
</dbReference>
<evidence type="ECO:0000256" key="3">
    <source>
        <dbReference type="ARBA" id="ARBA00022679"/>
    </source>
</evidence>
<comment type="catalytic activity">
    <reaction evidence="1 5">
        <text>L-glutamyl-[protein] + S-adenosyl-L-methionine = [protein]-L-glutamate 5-O-methyl ester + S-adenosyl-L-homocysteine</text>
        <dbReference type="Rhea" id="RHEA:24452"/>
        <dbReference type="Rhea" id="RHEA-COMP:10208"/>
        <dbReference type="Rhea" id="RHEA-COMP:10311"/>
        <dbReference type="ChEBI" id="CHEBI:29973"/>
        <dbReference type="ChEBI" id="CHEBI:57856"/>
        <dbReference type="ChEBI" id="CHEBI:59789"/>
        <dbReference type="ChEBI" id="CHEBI:82795"/>
        <dbReference type="EC" id="2.1.1.80"/>
    </reaction>
</comment>
<dbReference type="eggNOG" id="COG1352">
    <property type="taxonomic scope" value="Bacteria"/>
</dbReference>
<dbReference type="PIRSF" id="PIRSF000410">
    <property type="entry name" value="CheR"/>
    <property type="match status" value="1"/>
</dbReference>
<dbReference type="RefSeq" id="WP_011469577.1">
    <property type="nucleotide sequence ID" value="NC_007912.1"/>
</dbReference>
<feature type="binding site" evidence="6">
    <location>
        <begin position="213"/>
        <end position="214"/>
    </location>
    <ligand>
        <name>S-adenosyl-L-methionine</name>
        <dbReference type="ChEBI" id="CHEBI:59789"/>
    </ligand>
</feature>
<feature type="domain" description="CheR-type methyltransferase" evidence="7">
    <location>
        <begin position="13"/>
        <end position="285"/>
    </location>
</feature>
<evidence type="ECO:0000259" key="7">
    <source>
        <dbReference type="PROSITE" id="PS50123"/>
    </source>
</evidence>
<evidence type="ECO:0000256" key="4">
    <source>
        <dbReference type="ARBA" id="ARBA00022691"/>
    </source>
</evidence>
<dbReference type="Gene3D" id="1.10.155.10">
    <property type="entry name" value="Chemotaxis receptor methyltransferase CheR, N-terminal domain"/>
    <property type="match status" value="1"/>
</dbReference>
<dbReference type="GO" id="GO:0032259">
    <property type="term" value="P:methylation"/>
    <property type="evidence" value="ECO:0007669"/>
    <property type="project" value="UniProtKB-KW"/>
</dbReference>
<reference evidence="8 9" key="1">
    <citation type="journal article" date="2008" name="PLoS Genet.">
        <title>Complete genome sequence of the complex carbohydrate-degrading marine bacterium, Saccharophagus degradans strain 2-40 T.</title>
        <authorList>
            <person name="Weiner R.M."/>
            <person name="Taylor L.E.II."/>
            <person name="Henrissat B."/>
            <person name="Hauser L."/>
            <person name="Land M."/>
            <person name="Coutinho P.M."/>
            <person name="Rancurel C."/>
            <person name="Saunders E.H."/>
            <person name="Longmire A.G."/>
            <person name="Zhang H."/>
            <person name="Bayer E.A."/>
            <person name="Gilbert H.J."/>
            <person name="Larimer F."/>
            <person name="Zhulin I.B."/>
            <person name="Ekborg N.A."/>
            <person name="Lamed R."/>
            <person name="Richardson P.M."/>
            <person name="Borovok I."/>
            <person name="Hutcheson S."/>
        </authorList>
    </citation>
    <scope>NUCLEOTIDE SEQUENCE [LARGE SCALE GENOMIC DNA]</scope>
    <source>
        <strain evidence="9">2-40 / ATCC 43961 / DSM 17024</strain>
    </source>
</reference>
<accession>Q21G18</accession>
<name>Q21G18_SACD2</name>
<dbReference type="PANTHER" id="PTHR24422:SF19">
    <property type="entry name" value="CHEMOTAXIS PROTEIN METHYLTRANSFERASE"/>
    <property type="match status" value="1"/>
</dbReference>
<evidence type="ECO:0000313" key="8">
    <source>
        <dbReference type="EMBL" id="ABD82361.1"/>
    </source>
</evidence>
<proteinExistence type="predicted"/>
<dbReference type="InterPro" id="IPR050903">
    <property type="entry name" value="Bact_Chemotaxis_MeTrfase"/>
</dbReference>